<comment type="subcellular location">
    <subcellularLocation>
        <location evidence="1">Nucleus</location>
        <location evidence="1">Nucleolus</location>
    </subcellularLocation>
</comment>
<keyword evidence="3" id="KW-0597">Phosphoprotein</keyword>
<organism evidence="6">
    <name type="scientific">Xenopsylla cheopis</name>
    <name type="common">Oriental rat flea</name>
    <name type="synonym">Pulex cheopis</name>
    <dbReference type="NCBI Taxonomy" id="163159"/>
    <lineage>
        <taxon>Eukaryota</taxon>
        <taxon>Metazoa</taxon>
        <taxon>Ecdysozoa</taxon>
        <taxon>Arthropoda</taxon>
        <taxon>Hexapoda</taxon>
        <taxon>Insecta</taxon>
        <taxon>Pterygota</taxon>
        <taxon>Neoptera</taxon>
        <taxon>Endopterygota</taxon>
        <taxon>Siphonaptera</taxon>
        <taxon>Pulicidae</taxon>
        <taxon>Xenopsyllinae</taxon>
        <taxon>Xenopsylla</taxon>
    </lineage>
</organism>
<dbReference type="PANTHER" id="PTHR14150:SF12">
    <property type="entry name" value="U3 SMALL NUCLEOLAR RNA-ASSOCIATED PROTEIN 14 HOMOLOG A"/>
    <property type="match status" value="1"/>
</dbReference>
<comment type="similarity">
    <text evidence="2">Belongs to the UTP14 family.</text>
</comment>
<evidence type="ECO:0000256" key="4">
    <source>
        <dbReference type="ARBA" id="ARBA00023242"/>
    </source>
</evidence>
<dbReference type="PANTHER" id="PTHR14150">
    <property type="entry name" value="U3 SMALL NUCLEOLAR RNA-ASSOCIATED PROTEIN 14"/>
    <property type="match status" value="1"/>
</dbReference>
<accession>A0A6M2DL32</accession>
<dbReference type="InterPro" id="IPR006709">
    <property type="entry name" value="SSU_processome_Utp14"/>
</dbReference>
<keyword evidence="4" id="KW-0539">Nucleus</keyword>
<feature type="region of interest" description="Disordered" evidence="5">
    <location>
        <begin position="529"/>
        <end position="550"/>
    </location>
</feature>
<dbReference type="AlphaFoldDB" id="A0A6M2DL32"/>
<evidence type="ECO:0000256" key="2">
    <source>
        <dbReference type="ARBA" id="ARBA00007774"/>
    </source>
</evidence>
<dbReference type="GO" id="GO:0032040">
    <property type="term" value="C:small-subunit processome"/>
    <property type="evidence" value="ECO:0007669"/>
    <property type="project" value="InterPro"/>
</dbReference>
<sequence length="792" mass="90453">MEETVDYDSADEVNEDHSRLVSAVSNLDKTQHIQKPSRSEPTLQSSEFHLVKSNSSKETTVTYTDLVKVLGKTAKHAEIGRKLRTAQKKTKTLQKPLEKPQAERIQRVIGFENVKKELEKWDAVVSANRVAPHRSFPLIQADVSMKPSSAFLSRFRLKSDLEKELEALKPPEVLEENEKEEFPLTLEEIKERRKEAAKLRALQSYQEAKARRQNKIKSKKFHRIEKRNKMKKKLKELEILQKTNPEAALKELEEIEKIRAGERASLRHHSTGKWAQNLQLRAKHDHESRAELAQQLSIYRDLTQKVKSLESSDSEGEEVEPDVVVLQDQDVDNPWTKEKNEIDEFVSGYRKFWSNENQKDDRLSKNDISDVACKSPDVKDHSQSPGAFVKLPMKTPQSSVDTLKSSVDIVKSSVDSSKSTISTEVSVNSKKSITPKKKIANCNLNQITPSKSMSDAVTLETNDLKKSKKKHTTYTSPWLVTDVDKNSVKKTHASKLDSIDALFDDMEDDVQTAVNKKIKNLRKKYEKNFNGFANGRDSDSDQDKEYKDLSFKNNKKRPVIDEELDESVRSTSNQVEDINILKKQSNILNTDKVSTNDTESIDPNKFMNLKPKRLLTEPADFEIADDMIDDDQEKENRHSVIAEAFEDDDIVSDFRKEKQDAIDKDKPQDVDLSLPGWGTWGGKNIKNIRKRKRFTIKVPKKIPRKDENRGDLIINENVSAKLKTHMVSELPFPFTSVSDFEASIRAPIVNTFIPVNASKKLTKPAVTTKLGAIIEPMDENMLVKKKRIKKSK</sequence>
<dbReference type="Pfam" id="PF04615">
    <property type="entry name" value="Utp14"/>
    <property type="match status" value="1"/>
</dbReference>
<evidence type="ECO:0000256" key="3">
    <source>
        <dbReference type="ARBA" id="ARBA00022553"/>
    </source>
</evidence>
<evidence type="ECO:0000313" key="6">
    <source>
        <dbReference type="EMBL" id="NOV45688.1"/>
    </source>
</evidence>
<feature type="compositionally biased region" description="Basic and acidic residues" evidence="5">
    <location>
        <begin position="536"/>
        <end position="550"/>
    </location>
</feature>
<proteinExistence type="inferred from homology"/>
<dbReference type="GO" id="GO:0006364">
    <property type="term" value="P:rRNA processing"/>
    <property type="evidence" value="ECO:0007669"/>
    <property type="project" value="InterPro"/>
</dbReference>
<evidence type="ECO:0000256" key="5">
    <source>
        <dbReference type="SAM" id="MobiDB-lite"/>
    </source>
</evidence>
<protein>
    <submittedName>
        <fullName evidence="6">Putative u3 small nucleolar rna-associated protein 14 log a</fullName>
    </submittedName>
</protein>
<name>A0A6M2DL32_XENCH</name>
<dbReference type="EMBL" id="GIIL01001962">
    <property type="protein sequence ID" value="NOV45688.1"/>
    <property type="molecule type" value="Transcribed_RNA"/>
</dbReference>
<reference evidence="6" key="1">
    <citation type="submission" date="2020-03" db="EMBL/GenBank/DDBJ databases">
        <title>Transcriptomic Profiling of the Digestive Tract of the Rat Flea, Xenopsylla cheopis, Following Blood Feeding and Infection with Yersinia pestis.</title>
        <authorList>
            <person name="Bland D.M."/>
            <person name="Martens C.A."/>
            <person name="Virtaneva K."/>
            <person name="Kanakabandi K."/>
            <person name="Long D."/>
            <person name="Rosenke R."/>
            <person name="Saturday G.A."/>
            <person name="Hoyt F.H."/>
            <person name="Bruno D.P."/>
            <person name="Ribeiro J.M.C."/>
            <person name="Hinnebusch J."/>
        </authorList>
    </citation>
    <scope>NUCLEOTIDE SEQUENCE</scope>
</reference>
<evidence type="ECO:0000256" key="1">
    <source>
        <dbReference type="ARBA" id="ARBA00004604"/>
    </source>
</evidence>